<dbReference type="OrthoDB" id="73846at2759"/>
<comment type="similarity">
    <text evidence="1">Belongs to the ketopantoate reductase family.</text>
</comment>
<accession>A0A6A7B4W4</accession>
<dbReference type="SUPFAM" id="SSF48179">
    <property type="entry name" value="6-phosphogluconate dehydrogenase C-terminal domain-like"/>
    <property type="match status" value="1"/>
</dbReference>
<keyword evidence="4" id="KW-0560">Oxidoreductase</keyword>
<feature type="domain" description="Ketopantoate reductase N-terminal" evidence="7">
    <location>
        <begin position="44"/>
        <end position="228"/>
    </location>
</feature>
<reference evidence="9" key="1">
    <citation type="submission" date="2020-01" db="EMBL/GenBank/DDBJ databases">
        <authorList>
            <consortium name="DOE Joint Genome Institute"/>
            <person name="Haridas S."/>
            <person name="Albert R."/>
            <person name="Binder M."/>
            <person name="Bloem J."/>
            <person name="Labutti K."/>
            <person name="Salamov A."/>
            <person name="Andreopoulos B."/>
            <person name="Baker S.E."/>
            <person name="Barry K."/>
            <person name="Bills G."/>
            <person name="Bluhm B.H."/>
            <person name="Cannon C."/>
            <person name="Castanera R."/>
            <person name="Culley D.E."/>
            <person name="Daum C."/>
            <person name="Ezra D."/>
            <person name="Gonzalez J.B."/>
            <person name="Henrissat B."/>
            <person name="Kuo A."/>
            <person name="Liang C."/>
            <person name="Lipzen A."/>
            <person name="Lutzoni F."/>
            <person name="Magnuson J."/>
            <person name="Mondo S."/>
            <person name="Nolan M."/>
            <person name="Ohm R."/>
            <person name="Pangilinan J."/>
            <person name="Park H.-J."/>
            <person name="Ramirez L."/>
            <person name="Alfaro M."/>
            <person name="Sun H."/>
            <person name="Tritt A."/>
            <person name="Yoshinaga Y."/>
            <person name="Zwiers L.-H."/>
            <person name="Turgeon B.G."/>
            <person name="Goodwin S.B."/>
            <person name="Spatafora J.W."/>
            <person name="Crous P.W."/>
            <person name="Grigoriev I.V."/>
        </authorList>
    </citation>
    <scope>NUCLEOTIDE SEQUENCE</scope>
    <source>
        <strain evidence="9">IPT5</strain>
    </source>
</reference>
<evidence type="ECO:0000256" key="3">
    <source>
        <dbReference type="ARBA" id="ARBA00022857"/>
    </source>
</evidence>
<protein>
    <recommendedName>
        <fullName evidence="2">2-dehydropantoate 2-reductase</fullName>
        <ecNumber evidence="2">1.1.1.169</ecNumber>
    </recommendedName>
    <alternativeName>
        <fullName evidence="5">Ketopantoate reductase</fullName>
    </alternativeName>
</protein>
<dbReference type="InterPro" id="IPR013752">
    <property type="entry name" value="KPA_reductase"/>
</dbReference>
<dbReference type="GO" id="GO:0008677">
    <property type="term" value="F:2-dehydropantoate 2-reductase activity"/>
    <property type="evidence" value="ECO:0007669"/>
    <property type="project" value="UniProtKB-EC"/>
</dbReference>
<organism evidence="9 10">
    <name type="scientific">Plenodomus tracheiphilus IPT5</name>
    <dbReference type="NCBI Taxonomy" id="1408161"/>
    <lineage>
        <taxon>Eukaryota</taxon>
        <taxon>Fungi</taxon>
        <taxon>Dikarya</taxon>
        <taxon>Ascomycota</taxon>
        <taxon>Pezizomycotina</taxon>
        <taxon>Dothideomycetes</taxon>
        <taxon>Pleosporomycetidae</taxon>
        <taxon>Pleosporales</taxon>
        <taxon>Pleosporineae</taxon>
        <taxon>Leptosphaeriaceae</taxon>
        <taxon>Plenodomus</taxon>
    </lineage>
</organism>
<keyword evidence="3" id="KW-0521">NADP</keyword>
<evidence type="ECO:0000256" key="1">
    <source>
        <dbReference type="ARBA" id="ARBA00007870"/>
    </source>
</evidence>
<dbReference type="InterPro" id="IPR013328">
    <property type="entry name" value="6PGD_dom2"/>
</dbReference>
<dbReference type="InterPro" id="IPR050838">
    <property type="entry name" value="Ketopantoate_reductase"/>
</dbReference>
<evidence type="ECO:0000259" key="8">
    <source>
        <dbReference type="Pfam" id="PF08546"/>
    </source>
</evidence>
<dbReference type="SUPFAM" id="SSF51735">
    <property type="entry name" value="NAD(P)-binding Rossmann-fold domains"/>
    <property type="match status" value="1"/>
</dbReference>
<feature type="domain" description="Ketopantoate reductase C-terminal" evidence="8">
    <location>
        <begin position="272"/>
        <end position="399"/>
    </location>
</feature>
<evidence type="ECO:0000259" key="7">
    <source>
        <dbReference type="Pfam" id="PF02558"/>
    </source>
</evidence>
<dbReference type="Proteomes" id="UP000799423">
    <property type="component" value="Unassembled WGS sequence"/>
</dbReference>
<dbReference type="EMBL" id="MU006312">
    <property type="protein sequence ID" value="KAF2849358.1"/>
    <property type="molecule type" value="Genomic_DNA"/>
</dbReference>
<dbReference type="EC" id="1.1.1.169" evidence="2"/>
<proteinExistence type="inferred from homology"/>
<evidence type="ECO:0000256" key="4">
    <source>
        <dbReference type="ARBA" id="ARBA00023002"/>
    </source>
</evidence>
<dbReference type="GO" id="GO:0015940">
    <property type="term" value="P:pantothenate biosynthetic process"/>
    <property type="evidence" value="ECO:0007669"/>
    <property type="project" value="InterPro"/>
</dbReference>
<dbReference type="InterPro" id="IPR036291">
    <property type="entry name" value="NAD(P)-bd_dom_sf"/>
</dbReference>
<dbReference type="GO" id="GO:0005739">
    <property type="term" value="C:mitochondrion"/>
    <property type="evidence" value="ECO:0007669"/>
    <property type="project" value="TreeGrafter"/>
</dbReference>
<evidence type="ECO:0000313" key="10">
    <source>
        <dbReference type="Proteomes" id="UP000799423"/>
    </source>
</evidence>
<evidence type="ECO:0000313" key="9">
    <source>
        <dbReference type="EMBL" id="KAF2849358.1"/>
    </source>
</evidence>
<dbReference type="NCBIfam" id="TIGR00745">
    <property type="entry name" value="apbA_panE"/>
    <property type="match status" value="1"/>
</dbReference>
<dbReference type="InterPro" id="IPR003710">
    <property type="entry name" value="ApbA"/>
</dbReference>
<evidence type="ECO:0000256" key="6">
    <source>
        <dbReference type="SAM" id="MobiDB-lite"/>
    </source>
</evidence>
<dbReference type="PANTHER" id="PTHR43765">
    <property type="entry name" value="2-DEHYDROPANTOATE 2-REDUCTASE-RELATED"/>
    <property type="match status" value="1"/>
</dbReference>
<dbReference type="GO" id="GO:0050661">
    <property type="term" value="F:NADP binding"/>
    <property type="evidence" value="ECO:0007669"/>
    <property type="project" value="TreeGrafter"/>
</dbReference>
<dbReference type="InterPro" id="IPR008927">
    <property type="entry name" value="6-PGluconate_DH-like_C_sf"/>
</dbReference>
<dbReference type="AlphaFoldDB" id="A0A6A7B4W4"/>
<dbReference type="Gene3D" id="3.40.50.720">
    <property type="entry name" value="NAD(P)-binding Rossmann-like Domain"/>
    <property type="match status" value="1"/>
</dbReference>
<dbReference type="Pfam" id="PF02558">
    <property type="entry name" value="ApbA"/>
    <property type="match status" value="1"/>
</dbReference>
<evidence type="ECO:0000256" key="2">
    <source>
        <dbReference type="ARBA" id="ARBA00013014"/>
    </source>
</evidence>
<sequence length="416" mass="45310">MAITRLLRSAHLPRDAASSIAPNGKPHVYPPYRSLATTTPSPRIHVLGLGSIGTFAAHTLADIPEKPAVTLLLHRPALLQGYIRNGRKVILQTRQGDVVSRGGYDLDVLHGDQWHPIDPTAPNPGHGLGQDTQSSPITDLIANLIVCVKTTQTVTALRPLLPRLSRDSAILFLQNGAGMIEDVNKQLWPTRSARPNFMTGVTSHGVGLNRSFHVTHTGPSATSVGPVPRHETASTVDTASPTAPVASPLNSYLLETLPKAARLNCKAYAWPDIMQIQLEKLAVNALSNPLCALADSDNEYILTIPETVRKLMEEISAVILALPELQGVSGVAERFSTPVLEATVMDIIVRNRNTISSMVWDLRAGRETEIRYINGYWARRGREVGVPTPMNDDIVSKIEQRTAERIGEQGMQHSRP</sequence>
<feature type="region of interest" description="Disordered" evidence="6">
    <location>
        <begin position="218"/>
        <end position="242"/>
    </location>
</feature>
<evidence type="ECO:0000256" key="5">
    <source>
        <dbReference type="ARBA" id="ARBA00032024"/>
    </source>
</evidence>
<dbReference type="Gene3D" id="1.10.1040.10">
    <property type="entry name" value="N-(1-d-carboxylethyl)-l-norvaline Dehydrogenase, domain 2"/>
    <property type="match status" value="1"/>
</dbReference>
<dbReference type="InterPro" id="IPR013332">
    <property type="entry name" value="KPR_N"/>
</dbReference>
<dbReference type="PANTHER" id="PTHR43765:SF2">
    <property type="entry name" value="2-DEHYDROPANTOATE 2-REDUCTASE"/>
    <property type="match status" value="1"/>
</dbReference>
<keyword evidence="10" id="KW-1185">Reference proteome</keyword>
<dbReference type="Pfam" id="PF08546">
    <property type="entry name" value="ApbA_C"/>
    <property type="match status" value="1"/>
</dbReference>
<gene>
    <name evidence="9" type="ORF">T440DRAFT_134838</name>
</gene>
<name>A0A6A7B4W4_9PLEO</name>